<evidence type="ECO:0000259" key="7">
    <source>
        <dbReference type="Pfam" id="PF00667"/>
    </source>
</evidence>
<comment type="similarity">
    <text evidence="2">Belongs to the short-chain dehydrogenases/reductases (SDR) family.</text>
</comment>
<evidence type="ECO:0000256" key="5">
    <source>
        <dbReference type="ARBA" id="ARBA00022857"/>
    </source>
</evidence>
<protein>
    <submittedName>
        <fullName evidence="8">Short-chain dehydrogenase</fullName>
    </submittedName>
</protein>
<dbReference type="Pfam" id="PF00667">
    <property type="entry name" value="FAD_binding_1"/>
    <property type="match status" value="1"/>
</dbReference>
<dbReference type="SUPFAM" id="SSF52343">
    <property type="entry name" value="Ferredoxin reductase-like, C-terminal NADP-linked domain"/>
    <property type="match status" value="1"/>
</dbReference>
<evidence type="ECO:0000256" key="3">
    <source>
        <dbReference type="ARBA" id="ARBA00022630"/>
    </source>
</evidence>
<dbReference type="Pfam" id="PF00106">
    <property type="entry name" value="adh_short"/>
    <property type="match status" value="1"/>
</dbReference>
<dbReference type="EMBL" id="VYYT01000299">
    <property type="protein sequence ID" value="KAK2745975.1"/>
    <property type="molecule type" value="Genomic_DNA"/>
</dbReference>
<sequence>MDQKVNNEQQLEALITYCTNIHDKATFQAAKNSFCGAPNHLRPSLLQLLKAYPSIIIEAHQLSAILPAMLPRSYFISSSPLKSPSTCSLVCSMAVRKTRGLNNVDGNTSIRMASHYLSGLRAGDSINCSVESLNTLFRPPTELSTPLIMICDGIGIAPFVGPYNSPSAILTATKVPPVFQQGHRARPHKNQFTMGNTVSMFFPPSPTFVETDVPNQAGRVFIVTGGYSGVGYELTRMIWQRGGTVYIAGRDEVKAREAISAIEKDTTTESIAGGLRFMKVALDDFASIKAAADKFLAEEKRLDGLFNNAGVSNPPAGWVSAQGHEMQLATNCLGPYFLTKLLSPLLISTAKVTETTGSVRVLFTTSLATHLGAPDGGIDVNKLLTPTNDQQVNYALSKTGNWFLADHFAKELGPHGIVSLVLNPGNLKTPLLRHFHWGVGTLVSPLLYHPRFGAYTNLWAGFSPDITLEDGGRWIEPWGRFHPNPRADIINAMKTKEQGGTGQETALIEFCERAISDYS</sequence>
<comment type="cofactor">
    <cofactor evidence="1">
        <name>FAD</name>
        <dbReference type="ChEBI" id="CHEBI:57692"/>
    </cofactor>
</comment>
<dbReference type="Gene3D" id="3.40.50.720">
    <property type="entry name" value="NAD(P)-binding Rossmann-like Domain"/>
    <property type="match status" value="1"/>
</dbReference>
<dbReference type="InterPro" id="IPR023173">
    <property type="entry name" value="NADPH_Cyt_P450_Rdtase_alpha"/>
</dbReference>
<evidence type="ECO:0000313" key="8">
    <source>
        <dbReference type="EMBL" id="KAK2745975.1"/>
    </source>
</evidence>
<evidence type="ECO:0000256" key="4">
    <source>
        <dbReference type="ARBA" id="ARBA00022827"/>
    </source>
</evidence>
<evidence type="ECO:0000256" key="1">
    <source>
        <dbReference type="ARBA" id="ARBA00001974"/>
    </source>
</evidence>
<accession>A0AAD9Y762</accession>
<gene>
    <name evidence="8" type="ORF">CKAH01_18247</name>
</gene>
<dbReference type="InterPro" id="IPR039261">
    <property type="entry name" value="FNR_nucleotide-bd"/>
</dbReference>
<dbReference type="Gene3D" id="2.40.30.10">
    <property type="entry name" value="Translation factors"/>
    <property type="match status" value="1"/>
</dbReference>
<evidence type="ECO:0000313" key="9">
    <source>
        <dbReference type="Proteomes" id="UP001281614"/>
    </source>
</evidence>
<reference evidence="8" key="1">
    <citation type="submission" date="2023-02" db="EMBL/GenBank/DDBJ databases">
        <title>Colletotrichum kahawae CIFC_Que2 genome sequencing and assembly.</title>
        <authorList>
            <person name="Baroncelli R."/>
        </authorList>
    </citation>
    <scope>NUCLEOTIDE SEQUENCE</scope>
    <source>
        <strain evidence="8">CIFC_Que2</strain>
    </source>
</reference>
<feature type="domain" description="Sulfite reductase [NADPH] flavoprotein alpha-component-like FAD-binding" evidence="7">
    <location>
        <begin position="8"/>
        <end position="98"/>
    </location>
</feature>
<dbReference type="GO" id="GO:0016491">
    <property type="term" value="F:oxidoreductase activity"/>
    <property type="evidence" value="ECO:0007669"/>
    <property type="project" value="UniProtKB-KW"/>
</dbReference>
<keyword evidence="5" id="KW-0521">NADP</keyword>
<keyword evidence="9" id="KW-1185">Reference proteome</keyword>
<dbReference type="Proteomes" id="UP001281614">
    <property type="component" value="Unassembled WGS sequence"/>
</dbReference>
<proteinExistence type="inferred from homology"/>
<dbReference type="Gene3D" id="1.20.990.10">
    <property type="entry name" value="NADPH-cytochrome p450 Reductase, Chain A, domain 3"/>
    <property type="match status" value="1"/>
</dbReference>
<keyword evidence="4" id="KW-0274">FAD</keyword>
<organism evidence="8 9">
    <name type="scientific">Colletotrichum kahawae</name>
    <name type="common">Coffee berry disease fungus</name>
    <dbReference type="NCBI Taxonomy" id="34407"/>
    <lineage>
        <taxon>Eukaryota</taxon>
        <taxon>Fungi</taxon>
        <taxon>Dikarya</taxon>
        <taxon>Ascomycota</taxon>
        <taxon>Pezizomycotina</taxon>
        <taxon>Sordariomycetes</taxon>
        <taxon>Hypocreomycetidae</taxon>
        <taxon>Glomerellales</taxon>
        <taxon>Glomerellaceae</taxon>
        <taxon>Colletotrichum</taxon>
        <taxon>Colletotrichum gloeosporioides species complex</taxon>
    </lineage>
</organism>
<dbReference type="SUPFAM" id="SSF63380">
    <property type="entry name" value="Riboflavin synthase domain-like"/>
    <property type="match status" value="1"/>
</dbReference>
<name>A0AAD9Y762_COLKA</name>
<comment type="caution">
    <text evidence="8">The sequence shown here is derived from an EMBL/GenBank/DDBJ whole genome shotgun (WGS) entry which is preliminary data.</text>
</comment>
<dbReference type="InterPro" id="IPR002347">
    <property type="entry name" value="SDR_fam"/>
</dbReference>
<dbReference type="InterPro" id="IPR036291">
    <property type="entry name" value="NAD(P)-bd_dom_sf"/>
</dbReference>
<dbReference type="SUPFAM" id="SSF51735">
    <property type="entry name" value="NAD(P)-binding Rossmann-fold domains"/>
    <property type="match status" value="1"/>
</dbReference>
<dbReference type="InterPro" id="IPR003097">
    <property type="entry name" value="CysJ-like_FAD-binding"/>
</dbReference>
<dbReference type="InterPro" id="IPR017938">
    <property type="entry name" value="Riboflavin_synthase-like_b-brl"/>
</dbReference>
<dbReference type="PANTHER" id="PTHR24320">
    <property type="entry name" value="RETINOL DEHYDROGENASE"/>
    <property type="match status" value="1"/>
</dbReference>
<keyword evidence="6" id="KW-0560">Oxidoreductase</keyword>
<dbReference type="PRINTS" id="PR00081">
    <property type="entry name" value="GDHRDH"/>
</dbReference>
<evidence type="ECO:0000256" key="2">
    <source>
        <dbReference type="ARBA" id="ARBA00006484"/>
    </source>
</evidence>
<dbReference type="PANTHER" id="PTHR24320:SF236">
    <property type="entry name" value="SHORT-CHAIN DEHYDROGENASE-RELATED"/>
    <property type="match status" value="1"/>
</dbReference>
<evidence type="ECO:0000256" key="6">
    <source>
        <dbReference type="ARBA" id="ARBA00023002"/>
    </source>
</evidence>
<dbReference type="AlphaFoldDB" id="A0AAD9Y762"/>
<keyword evidence="3" id="KW-0285">Flavoprotein</keyword>